<evidence type="ECO:0000313" key="3">
    <source>
        <dbReference type="Proteomes" id="UP001161325"/>
    </source>
</evidence>
<organism evidence="2 3">
    <name type="scientific">Roseisolibacter agri</name>
    <dbReference type="NCBI Taxonomy" id="2014610"/>
    <lineage>
        <taxon>Bacteria</taxon>
        <taxon>Pseudomonadati</taxon>
        <taxon>Gemmatimonadota</taxon>
        <taxon>Gemmatimonadia</taxon>
        <taxon>Gemmatimonadales</taxon>
        <taxon>Gemmatimonadaceae</taxon>
        <taxon>Roseisolibacter</taxon>
    </lineage>
</organism>
<dbReference type="Gene3D" id="2.60.120.560">
    <property type="entry name" value="Exo-inulinase, domain 1"/>
    <property type="match status" value="1"/>
</dbReference>
<feature type="chain" id="PRO_5041458397" description="3-keto-disaccharide hydrolase domain-containing protein" evidence="1">
    <location>
        <begin position="18"/>
        <end position="250"/>
    </location>
</feature>
<proteinExistence type="predicted"/>
<dbReference type="EMBL" id="BRXS01000004">
    <property type="protein sequence ID" value="GLC26226.1"/>
    <property type="molecule type" value="Genomic_DNA"/>
</dbReference>
<evidence type="ECO:0000256" key="1">
    <source>
        <dbReference type="SAM" id="SignalP"/>
    </source>
</evidence>
<gene>
    <name evidence="2" type="ORF">rosag_27390</name>
</gene>
<reference evidence="2" key="1">
    <citation type="submission" date="2022-08" db="EMBL/GenBank/DDBJ databases">
        <title>Draft genome sequencing of Roseisolibacter agri AW1220.</title>
        <authorList>
            <person name="Tobiishi Y."/>
            <person name="Tonouchi A."/>
        </authorList>
    </citation>
    <scope>NUCLEOTIDE SEQUENCE</scope>
    <source>
        <strain evidence="2">AW1220</strain>
    </source>
</reference>
<evidence type="ECO:0008006" key="4">
    <source>
        <dbReference type="Google" id="ProtNLM"/>
    </source>
</evidence>
<sequence>MRSIPASALAVAMTATAAIALAGGASAVRAQDSSRAVAGGGISVAGWAGKVDANEAKAGQTVNNAKLVQEGDALHATTGPAIAYWNPGNTASGDYTVKATFREPQYMGLNNHPHPYGVFIGGSDMGTDTQSYAYCAAYGNGNFIMRGFGPEPFRLNGPRGEANAAIHKAAAKGDPVTQEIAITVKGDQVTCAVNGTVVGTYAKADLVGAGKLKSTDGVYGIRMGHNTEAIVTGFGMTPAAAGGGAKVKKD</sequence>
<protein>
    <recommendedName>
        <fullName evidence="4">3-keto-disaccharide hydrolase domain-containing protein</fullName>
    </recommendedName>
</protein>
<feature type="signal peptide" evidence="1">
    <location>
        <begin position="1"/>
        <end position="17"/>
    </location>
</feature>
<name>A0AA37QC88_9BACT</name>
<comment type="caution">
    <text evidence="2">The sequence shown here is derived from an EMBL/GenBank/DDBJ whole genome shotgun (WGS) entry which is preliminary data.</text>
</comment>
<dbReference type="RefSeq" id="WP_284350684.1">
    <property type="nucleotide sequence ID" value="NZ_BRXS01000004.1"/>
</dbReference>
<dbReference type="Proteomes" id="UP001161325">
    <property type="component" value="Unassembled WGS sequence"/>
</dbReference>
<keyword evidence="1" id="KW-0732">Signal</keyword>
<dbReference type="AlphaFoldDB" id="A0AA37QC88"/>
<keyword evidence="3" id="KW-1185">Reference proteome</keyword>
<evidence type="ECO:0000313" key="2">
    <source>
        <dbReference type="EMBL" id="GLC26226.1"/>
    </source>
</evidence>
<accession>A0AA37QC88</accession>